<protein>
    <recommendedName>
        <fullName evidence="2">HTH merR-type domain-containing protein</fullName>
    </recommendedName>
</protein>
<accession>A0ABP9H7F3</accession>
<dbReference type="PRINTS" id="PR00040">
    <property type="entry name" value="HTHMERR"/>
</dbReference>
<evidence type="ECO:0000313" key="4">
    <source>
        <dbReference type="Proteomes" id="UP001501195"/>
    </source>
</evidence>
<dbReference type="Pfam" id="PF00376">
    <property type="entry name" value="MerR"/>
    <property type="match status" value="1"/>
</dbReference>
<name>A0ABP9H7F3_9ACTN</name>
<feature type="domain" description="HTH merR-type" evidence="2">
    <location>
        <begin position="1"/>
        <end position="70"/>
    </location>
</feature>
<dbReference type="Gene3D" id="1.10.1660.10">
    <property type="match status" value="1"/>
</dbReference>
<dbReference type="PANTHER" id="PTHR30204">
    <property type="entry name" value="REDOX-CYCLING DRUG-SENSING TRANSCRIPTIONAL ACTIVATOR SOXR"/>
    <property type="match status" value="1"/>
</dbReference>
<dbReference type="EMBL" id="BAABIL010000026">
    <property type="protein sequence ID" value="GAA4962898.1"/>
    <property type="molecule type" value="Genomic_DNA"/>
</dbReference>
<dbReference type="InterPro" id="IPR047057">
    <property type="entry name" value="MerR_fam"/>
</dbReference>
<dbReference type="CDD" id="cd00592">
    <property type="entry name" value="HTH_MerR-like"/>
    <property type="match status" value="1"/>
</dbReference>
<dbReference type="Proteomes" id="UP001501195">
    <property type="component" value="Unassembled WGS sequence"/>
</dbReference>
<dbReference type="SMART" id="SM00422">
    <property type="entry name" value="HTH_MERR"/>
    <property type="match status" value="1"/>
</dbReference>
<organism evidence="3 4">
    <name type="scientific">Kineococcus glutinatus</name>
    <dbReference type="NCBI Taxonomy" id="1070872"/>
    <lineage>
        <taxon>Bacteria</taxon>
        <taxon>Bacillati</taxon>
        <taxon>Actinomycetota</taxon>
        <taxon>Actinomycetes</taxon>
        <taxon>Kineosporiales</taxon>
        <taxon>Kineosporiaceae</taxon>
        <taxon>Kineococcus</taxon>
    </lineage>
</organism>
<proteinExistence type="predicted"/>
<evidence type="ECO:0000313" key="3">
    <source>
        <dbReference type="EMBL" id="GAA4962898.1"/>
    </source>
</evidence>
<dbReference type="PANTHER" id="PTHR30204:SF93">
    <property type="entry name" value="HTH MERR-TYPE DOMAIN-CONTAINING PROTEIN"/>
    <property type="match status" value="1"/>
</dbReference>
<dbReference type="PROSITE" id="PS50937">
    <property type="entry name" value="HTH_MERR_2"/>
    <property type="match status" value="1"/>
</dbReference>
<keyword evidence="1" id="KW-0238">DNA-binding</keyword>
<dbReference type="InterPro" id="IPR000551">
    <property type="entry name" value="MerR-type_HTH_dom"/>
</dbReference>
<keyword evidence="4" id="KW-1185">Reference proteome</keyword>
<dbReference type="RefSeq" id="WP_345710537.1">
    <property type="nucleotide sequence ID" value="NZ_BAABIL010000026.1"/>
</dbReference>
<gene>
    <name evidence="3" type="ORF">GCM10023225_02980</name>
</gene>
<reference evidence="4" key="1">
    <citation type="journal article" date="2019" name="Int. J. Syst. Evol. Microbiol.">
        <title>The Global Catalogue of Microorganisms (GCM) 10K type strain sequencing project: providing services to taxonomists for standard genome sequencing and annotation.</title>
        <authorList>
            <consortium name="The Broad Institute Genomics Platform"/>
            <consortium name="The Broad Institute Genome Sequencing Center for Infectious Disease"/>
            <person name="Wu L."/>
            <person name="Ma J."/>
        </authorList>
    </citation>
    <scope>NUCLEOTIDE SEQUENCE [LARGE SCALE GENOMIC DNA]</scope>
    <source>
        <strain evidence="4">JCM 18126</strain>
    </source>
</reference>
<evidence type="ECO:0000259" key="2">
    <source>
        <dbReference type="PROSITE" id="PS50937"/>
    </source>
</evidence>
<sequence length="243" mass="26273">MITIGQLASFAGCTVKAVRTYHARGLLPEPPRDAAGYRRYDARSVVDLVRIVTLVRSGVPLAQVPAVLGAGGEEQQAAVERIDADLGRRIEDLRHRREQLRLLRAPDRLCLPERVVAYLERLRALGVAEAYVAVERDGWILAAAVAPASVGGWLPVKERLLDDPGYVEVLRGYAAVLDAAPDDPRLDALAAATAALVRRTPQEADPADVDLPRAVLDLLASCGTWSPAWAALGERVGRLLAER</sequence>
<comment type="caution">
    <text evidence="3">The sequence shown here is derived from an EMBL/GenBank/DDBJ whole genome shotgun (WGS) entry which is preliminary data.</text>
</comment>
<evidence type="ECO:0000256" key="1">
    <source>
        <dbReference type="ARBA" id="ARBA00023125"/>
    </source>
</evidence>
<dbReference type="InterPro" id="IPR009061">
    <property type="entry name" value="DNA-bd_dom_put_sf"/>
</dbReference>
<dbReference type="SUPFAM" id="SSF46955">
    <property type="entry name" value="Putative DNA-binding domain"/>
    <property type="match status" value="1"/>
</dbReference>